<protein>
    <submittedName>
        <fullName evidence="1">Head-tail adaptor protein</fullName>
    </submittedName>
</protein>
<accession>A0ABV7MDR2</accession>
<keyword evidence="2" id="KW-1185">Reference proteome</keyword>
<reference evidence="2" key="1">
    <citation type="journal article" date="2019" name="Int. J. Syst. Evol. Microbiol.">
        <title>The Global Catalogue of Microorganisms (GCM) 10K type strain sequencing project: providing services to taxonomists for standard genome sequencing and annotation.</title>
        <authorList>
            <consortium name="The Broad Institute Genomics Platform"/>
            <consortium name="The Broad Institute Genome Sequencing Center for Infectious Disease"/>
            <person name="Wu L."/>
            <person name="Ma J."/>
        </authorList>
    </citation>
    <scope>NUCLEOTIDE SEQUENCE [LARGE SCALE GENOMIC DNA]</scope>
    <source>
        <strain evidence="2">KCTC 22245</strain>
    </source>
</reference>
<dbReference type="InterPro" id="IPR038666">
    <property type="entry name" value="SSP1_head-tail_sf"/>
</dbReference>
<dbReference type="RefSeq" id="WP_189576157.1">
    <property type="nucleotide sequence ID" value="NZ_BMXU01000002.1"/>
</dbReference>
<gene>
    <name evidence="1" type="ORF">ACFONP_12315</name>
</gene>
<evidence type="ECO:0000313" key="2">
    <source>
        <dbReference type="Proteomes" id="UP001595607"/>
    </source>
</evidence>
<dbReference type="Gene3D" id="2.40.10.270">
    <property type="entry name" value="Bacteriophage SPP1 head-tail adaptor protein"/>
    <property type="match status" value="1"/>
</dbReference>
<dbReference type="InterPro" id="IPR008767">
    <property type="entry name" value="Phage_SPP1_head-tail_adaptor"/>
</dbReference>
<proteinExistence type="predicted"/>
<dbReference type="Pfam" id="PF05521">
    <property type="entry name" value="Phage_HCP"/>
    <property type="match status" value="1"/>
</dbReference>
<comment type="caution">
    <text evidence="1">The sequence shown here is derived from an EMBL/GenBank/DDBJ whole genome shotgun (WGS) entry which is preliminary data.</text>
</comment>
<dbReference type="Proteomes" id="UP001595607">
    <property type="component" value="Unassembled WGS sequence"/>
</dbReference>
<sequence>MTPSLTDRVELLRPQRIVDEGGGYSFGFTSLGTVATKAEGHRSAIDGSLEQNQRRMQREFLMRSRNDLVFEMRLVHRGKTFRITDIQDQDEKGRFTLVRGEEIMQ</sequence>
<name>A0ABV7MDR2_9PROT</name>
<organism evidence="1 2">
    <name type="scientific">Parvularcula lutaonensis</name>
    <dbReference type="NCBI Taxonomy" id="491923"/>
    <lineage>
        <taxon>Bacteria</taxon>
        <taxon>Pseudomonadati</taxon>
        <taxon>Pseudomonadota</taxon>
        <taxon>Alphaproteobacteria</taxon>
        <taxon>Parvularculales</taxon>
        <taxon>Parvularculaceae</taxon>
        <taxon>Parvularcula</taxon>
    </lineage>
</organism>
<evidence type="ECO:0000313" key="1">
    <source>
        <dbReference type="EMBL" id="MFC3303513.1"/>
    </source>
</evidence>
<dbReference type="EMBL" id="JBHRVA010000003">
    <property type="protein sequence ID" value="MFC3303513.1"/>
    <property type="molecule type" value="Genomic_DNA"/>
</dbReference>